<gene>
    <name evidence="2" type="ORF">BJ970_001857</name>
</gene>
<dbReference type="EMBL" id="JACHIW010000001">
    <property type="protein sequence ID" value="MBB5154323.1"/>
    <property type="molecule type" value="Genomic_DNA"/>
</dbReference>
<protein>
    <recommendedName>
        <fullName evidence="1">DUF397 domain-containing protein</fullName>
    </recommendedName>
</protein>
<dbReference type="InterPro" id="IPR007278">
    <property type="entry name" value="DUF397"/>
</dbReference>
<accession>A0A840QBT6</accession>
<keyword evidence="3" id="KW-1185">Reference proteome</keyword>
<evidence type="ECO:0000313" key="3">
    <source>
        <dbReference type="Proteomes" id="UP000584374"/>
    </source>
</evidence>
<sequence>MSGLEEQLHSAAWFTSSHTTNSQACVEVALMRDVVAVRDTKNRQGGILIFRTGQWAAFVTSITM</sequence>
<feature type="domain" description="DUF397" evidence="1">
    <location>
        <begin position="11"/>
        <end position="62"/>
    </location>
</feature>
<organism evidence="2 3">
    <name type="scientific">Saccharopolyspora phatthalungensis</name>
    <dbReference type="NCBI Taxonomy" id="664693"/>
    <lineage>
        <taxon>Bacteria</taxon>
        <taxon>Bacillati</taxon>
        <taxon>Actinomycetota</taxon>
        <taxon>Actinomycetes</taxon>
        <taxon>Pseudonocardiales</taxon>
        <taxon>Pseudonocardiaceae</taxon>
        <taxon>Saccharopolyspora</taxon>
    </lineage>
</organism>
<proteinExistence type="predicted"/>
<dbReference type="RefSeq" id="WP_184725879.1">
    <property type="nucleotide sequence ID" value="NZ_JACHIW010000001.1"/>
</dbReference>
<name>A0A840QBT6_9PSEU</name>
<dbReference type="AlphaFoldDB" id="A0A840QBT6"/>
<dbReference type="Pfam" id="PF04149">
    <property type="entry name" value="DUF397"/>
    <property type="match status" value="1"/>
</dbReference>
<reference evidence="2 3" key="1">
    <citation type="submission" date="2020-08" db="EMBL/GenBank/DDBJ databases">
        <title>Sequencing the genomes of 1000 actinobacteria strains.</title>
        <authorList>
            <person name="Klenk H.-P."/>
        </authorList>
    </citation>
    <scope>NUCLEOTIDE SEQUENCE [LARGE SCALE GENOMIC DNA]</scope>
    <source>
        <strain evidence="2 3">DSM 45584</strain>
    </source>
</reference>
<evidence type="ECO:0000259" key="1">
    <source>
        <dbReference type="Pfam" id="PF04149"/>
    </source>
</evidence>
<dbReference type="Proteomes" id="UP000584374">
    <property type="component" value="Unassembled WGS sequence"/>
</dbReference>
<comment type="caution">
    <text evidence="2">The sequence shown here is derived from an EMBL/GenBank/DDBJ whole genome shotgun (WGS) entry which is preliminary data.</text>
</comment>
<evidence type="ECO:0000313" key="2">
    <source>
        <dbReference type="EMBL" id="MBB5154323.1"/>
    </source>
</evidence>